<feature type="repeat" description="ANK" evidence="3">
    <location>
        <begin position="91"/>
        <end position="123"/>
    </location>
</feature>
<dbReference type="PANTHER" id="PTHR24198:SF165">
    <property type="entry name" value="ANKYRIN REPEAT-CONTAINING PROTEIN-RELATED"/>
    <property type="match status" value="1"/>
</dbReference>
<comment type="caution">
    <text evidence="5">The sequence shown here is derived from an EMBL/GenBank/DDBJ whole genome shotgun (WGS) entry which is preliminary data.</text>
</comment>
<dbReference type="PRINTS" id="PR01415">
    <property type="entry name" value="ANKYRIN"/>
</dbReference>
<dbReference type="Pfam" id="PF00023">
    <property type="entry name" value="Ank"/>
    <property type="match status" value="1"/>
</dbReference>
<dbReference type="EMBL" id="JARGDH010000001">
    <property type="protein sequence ID" value="KAL0279672.1"/>
    <property type="molecule type" value="Genomic_DNA"/>
</dbReference>
<accession>A0AAW2IBD2</accession>
<dbReference type="PANTHER" id="PTHR24198">
    <property type="entry name" value="ANKYRIN REPEAT AND PROTEIN KINASE DOMAIN-CONTAINING PROTEIN"/>
    <property type="match status" value="1"/>
</dbReference>
<evidence type="ECO:0000256" key="3">
    <source>
        <dbReference type="PROSITE-ProRule" id="PRU00023"/>
    </source>
</evidence>
<organism evidence="5">
    <name type="scientific">Menopon gallinae</name>
    <name type="common">poultry shaft louse</name>
    <dbReference type="NCBI Taxonomy" id="328185"/>
    <lineage>
        <taxon>Eukaryota</taxon>
        <taxon>Metazoa</taxon>
        <taxon>Ecdysozoa</taxon>
        <taxon>Arthropoda</taxon>
        <taxon>Hexapoda</taxon>
        <taxon>Insecta</taxon>
        <taxon>Pterygota</taxon>
        <taxon>Neoptera</taxon>
        <taxon>Paraneoptera</taxon>
        <taxon>Psocodea</taxon>
        <taxon>Troctomorpha</taxon>
        <taxon>Phthiraptera</taxon>
        <taxon>Amblycera</taxon>
        <taxon>Menoponidae</taxon>
        <taxon>Menopon</taxon>
    </lineage>
</organism>
<feature type="repeat" description="ANK" evidence="3">
    <location>
        <begin position="124"/>
        <end position="156"/>
    </location>
</feature>
<name>A0AAW2IBD2_9NEOP</name>
<keyword evidence="1" id="KW-0677">Repeat</keyword>
<reference evidence="5" key="1">
    <citation type="journal article" date="2024" name="Gigascience">
        <title>Chromosome-level genome of the poultry shaft louse Menopon gallinae provides insight into the host-switching and adaptive evolution of parasitic lice.</title>
        <authorList>
            <person name="Xu Y."/>
            <person name="Ma L."/>
            <person name="Liu S."/>
            <person name="Liang Y."/>
            <person name="Liu Q."/>
            <person name="He Z."/>
            <person name="Tian L."/>
            <person name="Duan Y."/>
            <person name="Cai W."/>
            <person name="Li H."/>
            <person name="Song F."/>
        </authorList>
    </citation>
    <scope>NUCLEOTIDE SEQUENCE</scope>
    <source>
        <strain evidence="5">Cailab_2023a</strain>
    </source>
</reference>
<protein>
    <recommendedName>
        <fullName evidence="6">Ankyrin repeat domain-containing protein 49</fullName>
    </recommendedName>
</protein>
<dbReference type="InterPro" id="IPR002110">
    <property type="entry name" value="Ankyrin_rpt"/>
</dbReference>
<evidence type="ECO:0000313" key="5">
    <source>
        <dbReference type="EMBL" id="KAL0279672.1"/>
    </source>
</evidence>
<gene>
    <name evidence="5" type="ORF">PYX00_001177</name>
</gene>
<dbReference type="PROSITE" id="PS50088">
    <property type="entry name" value="ANK_REPEAT"/>
    <property type="match status" value="3"/>
</dbReference>
<keyword evidence="2 3" id="KW-0040">ANK repeat</keyword>
<dbReference type="SMART" id="SM00248">
    <property type="entry name" value="ANK"/>
    <property type="match status" value="4"/>
</dbReference>
<dbReference type="PROSITE" id="PS50297">
    <property type="entry name" value="ANK_REP_REGION"/>
    <property type="match status" value="2"/>
</dbReference>
<feature type="repeat" description="ANK" evidence="3">
    <location>
        <begin position="157"/>
        <end position="179"/>
    </location>
</feature>
<dbReference type="AlphaFoldDB" id="A0AAW2IBD2"/>
<proteinExistence type="predicted"/>
<evidence type="ECO:0000256" key="2">
    <source>
        <dbReference type="ARBA" id="ARBA00023043"/>
    </source>
</evidence>
<dbReference type="SUPFAM" id="SSF48403">
    <property type="entry name" value="Ankyrin repeat"/>
    <property type="match status" value="1"/>
</dbReference>
<evidence type="ECO:0000256" key="4">
    <source>
        <dbReference type="SAM" id="MobiDB-lite"/>
    </source>
</evidence>
<evidence type="ECO:0000256" key="1">
    <source>
        <dbReference type="ARBA" id="ARBA00022737"/>
    </source>
</evidence>
<dbReference type="Gene3D" id="1.25.40.20">
    <property type="entry name" value="Ankyrin repeat-containing domain"/>
    <property type="match status" value="2"/>
</dbReference>
<feature type="region of interest" description="Disordered" evidence="4">
    <location>
        <begin position="1"/>
        <end position="57"/>
    </location>
</feature>
<sequence>MSSVDSDEERDTFTEEEVTQMKRISEQRRRDNLATFQVSNWDDDTTGVEEEKDPHGKPETEILWAAENGDLELVKKLTKINEDLLHVKDKDGYTPLHRACYSDHVEIVDYLLSIGADYSAQTEDLWQPLHSACCWNNAFCAAKLLEAGADINAASKGGQTPLHLAASFGNAKETLQLLLMNPKLKPDLKNDTNETAFDIAQRTGTCYGLFQLVDDCINKL</sequence>
<feature type="compositionally biased region" description="Basic and acidic residues" evidence="4">
    <location>
        <begin position="19"/>
        <end position="32"/>
    </location>
</feature>
<evidence type="ECO:0008006" key="6">
    <source>
        <dbReference type="Google" id="ProtNLM"/>
    </source>
</evidence>
<feature type="compositionally biased region" description="Acidic residues" evidence="4">
    <location>
        <begin position="1"/>
        <end position="18"/>
    </location>
</feature>
<dbReference type="Pfam" id="PF12796">
    <property type="entry name" value="Ank_2"/>
    <property type="match status" value="1"/>
</dbReference>
<dbReference type="InterPro" id="IPR036770">
    <property type="entry name" value="Ankyrin_rpt-contain_sf"/>
</dbReference>
<feature type="compositionally biased region" description="Acidic residues" evidence="4">
    <location>
        <begin position="41"/>
        <end position="51"/>
    </location>
</feature>